<dbReference type="PANTHER" id="PTHR37019">
    <property type="entry name" value="CHROMOSOME 1, WHOLE GENOME SHOTGUN SEQUENCE"/>
    <property type="match status" value="1"/>
</dbReference>
<evidence type="ECO:0000259" key="2">
    <source>
        <dbReference type="Pfam" id="PF24803"/>
    </source>
</evidence>
<keyword evidence="1" id="KW-1133">Transmembrane helix</keyword>
<reference evidence="3" key="1">
    <citation type="journal article" date="2020" name="Stud. Mycol.">
        <title>101 Dothideomycetes genomes: a test case for predicting lifestyles and emergence of pathogens.</title>
        <authorList>
            <person name="Haridas S."/>
            <person name="Albert R."/>
            <person name="Binder M."/>
            <person name="Bloem J."/>
            <person name="Labutti K."/>
            <person name="Salamov A."/>
            <person name="Andreopoulos B."/>
            <person name="Baker S."/>
            <person name="Barry K."/>
            <person name="Bills G."/>
            <person name="Bluhm B."/>
            <person name="Cannon C."/>
            <person name="Castanera R."/>
            <person name="Culley D."/>
            <person name="Daum C."/>
            <person name="Ezra D."/>
            <person name="Gonzalez J."/>
            <person name="Henrissat B."/>
            <person name="Kuo A."/>
            <person name="Liang C."/>
            <person name="Lipzen A."/>
            <person name="Lutzoni F."/>
            <person name="Magnuson J."/>
            <person name="Mondo S."/>
            <person name="Nolan M."/>
            <person name="Ohm R."/>
            <person name="Pangilinan J."/>
            <person name="Park H.-J."/>
            <person name="Ramirez L."/>
            <person name="Alfaro M."/>
            <person name="Sun H."/>
            <person name="Tritt A."/>
            <person name="Yoshinaga Y."/>
            <person name="Zwiers L.-H."/>
            <person name="Turgeon B."/>
            <person name="Goodwin S."/>
            <person name="Spatafora J."/>
            <person name="Crous P."/>
            <person name="Grigoriev I."/>
        </authorList>
    </citation>
    <scope>NUCLEOTIDE SEQUENCE</scope>
    <source>
        <strain evidence="3">CBS 101060</strain>
    </source>
</reference>
<dbReference type="InterPro" id="IPR056121">
    <property type="entry name" value="DUF7704"/>
</dbReference>
<organism evidence="3 4">
    <name type="scientific">Patellaria atrata CBS 101060</name>
    <dbReference type="NCBI Taxonomy" id="1346257"/>
    <lineage>
        <taxon>Eukaryota</taxon>
        <taxon>Fungi</taxon>
        <taxon>Dikarya</taxon>
        <taxon>Ascomycota</taxon>
        <taxon>Pezizomycotina</taxon>
        <taxon>Dothideomycetes</taxon>
        <taxon>Dothideomycetes incertae sedis</taxon>
        <taxon>Patellariales</taxon>
        <taxon>Patellariaceae</taxon>
        <taxon>Patellaria</taxon>
    </lineage>
</organism>
<sequence>MHRPASRSIPFFYRLFFLYIEPASTILGAYYAYFQPQIYLELTHASSAPSSSETIPTGTKVVLSQLANLYLLFTLNEGLVLRCTSDVRVWKTLLFGLLVADLGHLHSVSPLGLSIYWTFWTWNAIDWGNIGFVYLGALTRVSFLIYSSKNKVDDKDKRLTTPSEFEIAKRRR</sequence>
<gene>
    <name evidence="3" type="ORF">M501DRAFT_943968</name>
</gene>
<dbReference type="AlphaFoldDB" id="A0A9P4S1N1"/>
<feature type="transmembrane region" description="Helical" evidence="1">
    <location>
        <begin position="131"/>
        <end position="148"/>
    </location>
</feature>
<dbReference type="OrthoDB" id="5313995at2759"/>
<dbReference type="Pfam" id="PF24803">
    <property type="entry name" value="DUF7704"/>
    <property type="match status" value="1"/>
</dbReference>
<protein>
    <recommendedName>
        <fullName evidence="2">DUF7704 domain-containing protein</fullName>
    </recommendedName>
</protein>
<keyword evidence="4" id="KW-1185">Reference proteome</keyword>
<keyword evidence="1" id="KW-0472">Membrane</keyword>
<keyword evidence="1" id="KW-0812">Transmembrane</keyword>
<dbReference type="PANTHER" id="PTHR37019:SF1">
    <property type="entry name" value="EXPERA DOMAIN-CONTAINING PROTEIN"/>
    <property type="match status" value="1"/>
</dbReference>
<comment type="caution">
    <text evidence="3">The sequence shown here is derived from an EMBL/GenBank/DDBJ whole genome shotgun (WGS) entry which is preliminary data.</text>
</comment>
<dbReference type="EMBL" id="MU006118">
    <property type="protein sequence ID" value="KAF2834499.1"/>
    <property type="molecule type" value="Genomic_DNA"/>
</dbReference>
<proteinExistence type="predicted"/>
<evidence type="ECO:0000313" key="4">
    <source>
        <dbReference type="Proteomes" id="UP000799429"/>
    </source>
</evidence>
<feature type="transmembrane region" description="Helical" evidence="1">
    <location>
        <begin position="62"/>
        <end position="81"/>
    </location>
</feature>
<evidence type="ECO:0000256" key="1">
    <source>
        <dbReference type="SAM" id="Phobius"/>
    </source>
</evidence>
<feature type="transmembrane region" description="Helical" evidence="1">
    <location>
        <begin position="12"/>
        <end position="33"/>
    </location>
</feature>
<feature type="domain" description="DUF7704" evidence="2">
    <location>
        <begin position="8"/>
        <end position="145"/>
    </location>
</feature>
<feature type="transmembrane region" description="Helical" evidence="1">
    <location>
        <begin position="93"/>
        <end position="119"/>
    </location>
</feature>
<evidence type="ECO:0000313" key="3">
    <source>
        <dbReference type="EMBL" id="KAF2834499.1"/>
    </source>
</evidence>
<dbReference type="Proteomes" id="UP000799429">
    <property type="component" value="Unassembled WGS sequence"/>
</dbReference>
<accession>A0A9P4S1N1</accession>
<name>A0A9P4S1N1_9PEZI</name>